<name>A0A0A2C6D6_PROMR</name>
<proteinExistence type="predicted"/>
<gene>
    <name evidence="1" type="ORF">EV03_1405</name>
</gene>
<protein>
    <submittedName>
        <fullName evidence="1">Uncharacterized protein</fullName>
    </submittedName>
</protein>
<sequence>MSRHNVRVKARYPHGFIKNVVNSKVDNQNEKLHMFTKVVMEKQALRERYMKLMNDAEKAVGRKEAIYLFRDAEIIRDKINS</sequence>
<organism evidence="1 2">
    <name type="scientific">Prochlorococcus marinus str. PAC1</name>
    <dbReference type="NCBI Taxonomy" id="59924"/>
    <lineage>
        <taxon>Bacteria</taxon>
        <taxon>Bacillati</taxon>
        <taxon>Cyanobacteriota</taxon>
        <taxon>Cyanophyceae</taxon>
        <taxon>Synechococcales</taxon>
        <taxon>Prochlorococcaceae</taxon>
        <taxon>Prochlorococcus</taxon>
    </lineage>
</organism>
<dbReference type="AlphaFoldDB" id="A0A0A2C6D6"/>
<dbReference type="Proteomes" id="UP000030392">
    <property type="component" value="Unassembled WGS sequence"/>
</dbReference>
<evidence type="ECO:0000313" key="2">
    <source>
        <dbReference type="Proteomes" id="UP000030392"/>
    </source>
</evidence>
<reference evidence="2" key="1">
    <citation type="journal article" date="2014" name="Sci. Data">
        <title>Genomes of diverse isolates of the marine cyanobacterium Prochlorococcus.</title>
        <authorList>
            <person name="Biller S."/>
            <person name="Berube P."/>
            <person name="Thompson J."/>
            <person name="Kelly L."/>
            <person name="Roggensack S."/>
            <person name="Awad L."/>
            <person name="Roache-Johnson K."/>
            <person name="Ding H."/>
            <person name="Giovannoni S.J."/>
            <person name="Moore L.R."/>
            <person name="Chisholm S.W."/>
        </authorList>
    </citation>
    <scope>NUCLEOTIDE SEQUENCE [LARGE SCALE GENOMIC DNA]</scope>
    <source>
        <strain evidence="2">PAC1</strain>
    </source>
</reference>
<comment type="caution">
    <text evidence="1">The sequence shown here is derived from an EMBL/GenBank/DDBJ whole genome shotgun (WGS) entry which is preliminary data.</text>
</comment>
<evidence type="ECO:0000313" key="1">
    <source>
        <dbReference type="EMBL" id="KGG20204.1"/>
    </source>
</evidence>
<dbReference type="EMBL" id="JNAX01000013">
    <property type="protein sequence ID" value="KGG20204.1"/>
    <property type="molecule type" value="Genomic_DNA"/>
</dbReference>
<dbReference type="RefSeq" id="WP_036906424.1">
    <property type="nucleotide sequence ID" value="NZ_CP138967.1"/>
</dbReference>
<accession>A0A0A2C6D6</accession>